<feature type="region of interest" description="Disordered" evidence="1">
    <location>
        <begin position="1"/>
        <end position="24"/>
    </location>
</feature>
<gene>
    <name evidence="2" type="ORF">PITCH_A950019</name>
</gene>
<name>A0A445N434_9BACT</name>
<sequence>MNPFEHGEVIVLDDGRGGHGSWSQ</sequence>
<dbReference type="EMBL" id="OJIN01000242">
    <property type="protein sequence ID" value="SPD76458.1"/>
    <property type="molecule type" value="Genomic_DNA"/>
</dbReference>
<evidence type="ECO:0000256" key="1">
    <source>
        <dbReference type="SAM" id="MobiDB-lite"/>
    </source>
</evidence>
<protein>
    <submittedName>
        <fullName evidence="2">Uncharacterized protein</fullName>
    </submittedName>
</protein>
<dbReference type="AlphaFoldDB" id="A0A445N434"/>
<feature type="compositionally biased region" description="Basic and acidic residues" evidence="1">
    <location>
        <begin position="1"/>
        <end position="17"/>
    </location>
</feature>
<reference evidence="2" key="1">
    <citation type="submission" date="2018-01" db="EMBL/GenBank/DDBJ databases">
        <authorList>
            <person name="Regsiter A."/>
            <person name="William W."/>
        </authorList>
    </citation>
    <scope>NUCLEOTIDE SEQUENCE</scope>
    <source>
        <strain evidence="2">TRIP AH-1</strain>
    </source>
</reference>
<evidence type="ECO:0000313" key="2">
    <source>
        <dbReference type="EMBL" id="SPD76458.1"/>
    </source>
</evidence>
<organism evidence="2">
    <name type="scientific">uncultured Desulfobacterium sp</name>
    <dbReference type="NCBI Taxonomy" id="201089"/>
    <lineage>
        <taxon>Bacteria</taxon>
        <taxon>Pseudomonadati</taxon>
        <taxon>Thermodesulfobacteriota</taxon>
        <taxon>Desulfobacteria</taxon>
        <taxon>Desulfobacterales</taxon>
        <taxon>Desulfobacteriaceae</taxon>
        <taxon>Desulfobacterium</taxon>
        <taxon>environmental samples</taxon>
    </lineage>
</organism>
<proteinExistence type="predicted"/>
<accession>A0A445N434</accession>